<name>A0A6C2U0W5_PONDE</name>
<dbReference type="NCBIfam" id="NF038032">
    <property type="entry name" value="CehA_McbA_metalo"/>
    <property type="match status" value="1"/>
</dbReference>
<dbReference type="Pfam" id="PF13385">
    <property type="entry name" value="Laminin_G_3"/>
    <property type="match status" value="1"/>
</dbReference>
<dbReference type="Gene3D" id="2.60.120.200">
    <property type="match status" value="1"/>
</dbReference>
<accession>A0A6C2U0W5</accession>
<dbReference type="EMBL" id="CAAHFG010000001">
    <property type="protein sequence ID" value="VGO13036.1"/>
    <property type="molecule type" value="Genomic_DNA"/>
</dbReference>
<dbReference type="Proteomes" id="UP000366872">
    <property type="component" value="Unassembled WGS sequence"/>
</dbReference>
<evidence type="ECO:0000313" key="3">
    <source>
        <dbReference type="EMBL" id="VGO13036.1"/>
    </source>
</evidence>
<dbReference type="AlphaFoldDB" id="A0A6C2U0W5"/>
<feature type="domain" description="Fibronectin type-III" evidence="2">
    <location>
        <begin position="338"/>
        <end position="433"/>
    </location>
</feature>
<dbReference type="InterPro" id="IPR016195">
    <property type="entry name" value="Pol/histidinol_Pase-like"/>
</dbReference>
<dbReference type="InterPro" id="IPR052018">
    <property type="entry name" value="PHP_domain"/>
</dbReference>
<dbReference type="PANTHER" id="PTHR42924">
    <property type="entry name" value="EXONUCLEASE"/>
    <property type="match status" value="1"/>
</dbReference>
<dbReference type="InterPro" id="IPR013783">
    <property type="entry name" value="Ig-like_fold"/>
</dbReference>
<evidence type="ECO:0000256" key="1">
    <source>
        <dbReference type="ARBA" id="ARBA00010116"/>
    </source>
</evidence>
<reference evidence="3 4" key="1">
    <citation type="submission" date="2019-04" db="EMBL/GenBank/DDBJ databases">
        <authorList>
            <person name="Van Vliet M D."/>
        </authorList>
    </citation>
    <scope>NUCLEOTIDE SEQUENCE [LARGE SCALE GENOMIC DNA]</scope>
    <source>
        <strain evidence="3 4">F1</strain>
    </source>
</reference>
<dbReference type="SUPFAM" id="SSF49899">
    <property type="entry name" value="Concanavalin A-like lectins/glucanases"/>
    <property type="match status" value="1"/>
</dbReference>
<dbReference type="GO" id="GO:0035312">
    <property type="term" value="F:5'-3' DNA exonuclease activity"/>
    <property type="evidence" value="ECO:0007669"/>
    <property type="project" value="TreeGrafter"/>
</dbReference>
<dbReference type="CDD" id="cd00063">
    <property type="entry name" value="FN3"/>
    <property type="match status" value="1"/>
</dbReference>
<dbReference type="SUPFAM" id="SSF49265">
    <property type="entry name" value="Fibronectin type III"/>
    <property type="match status" value="1"/>
</dbReference>
<dbReference type="Gene3D" id="3.20.20.140">
    <property type="entry name" value="Metal-dependent hydrolases"/>
    <property type="match status" value="1"/>
</dbReference>
<evidence type="ECO:0000259" key="2">
    <source>
        <dbReference type="PROSITE" id="PS50853"/>
    </source>
</evidence>
<dbReference type="Pfam" id="PF02369">
    <property type="entry name" value="Big_1"/>
    <property type="match status" value="1"/>
</dbReference>
<protein>
    <recommendedName>
        <fullName evidence="2">Fibronectin type-III domain-containing protein</fullName>
    </recommendedName>
</protein>
<proteinExistence type="inferred from homology"/>
<dbReference type="InterPro" id="IPR003344">
    <property type="entry name" value="Big_1_dom"/>
</dbReference>
<dbReference type="InterPro" id="IPR036116">
    <property type="entry name" value="FN3_sf"/>
</dbReference>
<sequence>MKSILITILLFPFAAFSAVDGVRSYISLRPYCARADGSQQCEATVVVFDIGGGRLTGQSVTLSSNRGAVDTVSSAQLTDSRGAATFFISSSTSGEATLSALCNGVSITKGMVGTGLAAHWDFEQGAADATGNGNDGVAAGDPSYVAGKSGRAVCLDGDDSFEVPYAGSIATTNVLSIDGWVYMTVAQSDTVILQKPRGATGEYLDYELKLIDGKMDFTYNQDNWARGCKGPGVDTTGTWVHVSGVWEGYLEDENYNGGFNGGYLRAYVDGSRKNRTQCWRSYIKDFHTNPLKVGCDGAGNRHFTGYLDELKLYSRPLPEVEIRRNRDFSTKAYFNLVPPAKVWTQTASPEVVRVRWSNPNNENISSFRLYRGTTADFVPAASNRINIASCEVHEYFDWKVEPEQTYYYKVSCVSIGNESAPSSAGSGTPVAAASAPGWYAGELHCHSEHSADADRAASKIPDMKSNAVSKGLSFVMTTEHNSIRGRLEMEALNDDDFLFLCGEEITMEFGHFNAFFLETYVPENGDVFARMRDCLTQGALTMPNHSNGQWAGLPDHKVIFQGYEIWNGGRFDETERRRTDEWDAYLQRGYKLTARAGRDFHKASQLGQKPWTVCYMDRLCYRQLKEALANGHAYATDGPELNFEGNGKMMGSVLQVDAGDSIALEISGSSETSIDAVVLYRNGAVLATYPGGASSFSESVSDVPVAIDGINGEFNAYYRVELTDIAGRTAVGNPIYIKFNDAQTLQAAY</sequence>
<dbReference type="InterPro" id="IPR013320">
    <property type="entry name" value="ConA-like_dom_sf"/>
</dbReference>
<dbReference type="InterPro" id="IPR008964">
    <property type="entry name" value="Invasin/intimin_cell_adhesion"/>
</dbReference>
<dbReference type="SUPFAM" id="SSF89550">
    <property type="entry name" value="PHP domain-like"/>
    <property type="match status" value="1"/>
</dbReference>
<keyword evidence="4" id="KW-1185">Reference proteome</keyword>
<dbReference type="RefSeq" id="WP_136078654.1">
    <property type="nucleotide sequence ID" value="NZ_CAAHFG010000001.1"/>
</dbReference>
<evidence type="ECO:0000313" key="4">
    <source>
        <dbReference type="Proteomes" id="UP000366872"/>
    </source>
</evidence>
<gene>
    <name evidence="3" type="ORF">PDESU_01590</name>
</gene>
<dbReference type="SUPFAM" id="SSF49373">
    <property type="entry name" value="Invasin/intimin cell-adhesion fragments"/>
    <property type="match status" value="1"/>
</dbReference>
<dbReference type="GO" id="GO:0004534">
    <property type="term" value="F:5'-3' RNA exonuclease activity"/>
    <property type="evidence" value="ECO:0007669"/>
    <property type="project" value="TreeGrafter"/>
</dbReference>
<dbReference type="Gene3D" id="2.60.40.10">
    <property type="entry name" value="Immunoglobulins"/>
    <property type="match status" value="2"/>
</dbReference>
<comment type="similarity">
    <text evidence="1">Belongs to the intimin/invasin family.</text>
</comment>
<dbReference type="PANTHER" id="PTHR42924:SF3">
    <property type="entry name" value="POLYMERASE_HISTIDINOL PHOSPHATASE N-TERMINAL DOMAIN-CONTAINING PROTEIN"/>
    <property type="match status" value="1"/>
</dbReference>
<dbReference type="CDD" id="cd07432">
    <property type="entry name" value="PHP_HisPPase"/>
    <property type="match status" value="1"/>
</dbReference>
<dbReference type="InterPro" id="IPR003961">
    <property type="entry name" value="FN3_dom"/>
</dbReference>
<organism evidence="3 4">
    <name type="scientific">Pontiella desulfatans</name>
    <dbReference type="NCBI Taxonomy" id="2750659"/>
    <lineage>
        <taxon>Bacteria</taxon>
        <taxon>Pseudomonadati</taxon>
        <taxon>Kiritimatiellota</taxon>
        <taxon>Kiritimatiellia</taxon>
        <taxon>Kiritimatiellales</taxon>
        <taxon>Pontiellaceae</taxon>
        <taxon>Pontiella</taxon>
    </lineage>
</organism>
<dbReference type="PROSITE" id="PS50853">
    <property type="entry name" value="FN3"/>
    <property type="match status" value="1"/>
</dbReference>